<feature type="domain" description="Creatinase N-terminal" evidence="2">
    <location>
        <begin position="7"/>
        <end position="160"/>
    </location>
</feature>
<dbReference type="Proteomes" id="UP001519287">
    <property type="component" value="Unassembled WGS sequence"/>
</dbReference>
<dbReference type="InterPro" id="IPR050659">
    <property type="entry name" value="Peptidase_M24B"/>
</dbReference>
<dbReference type="Gene3D" id="3.90.230.10">
    <property type="entry name" value="Creatinase/methionine aminopeptidase superfamily"/>
    <property type="match status" value="1"/>
</dbReference>
<comment type="caution">
    <text evidence="3">The sequence shown here is derived from an EMBL/GenBank/DDBJ whole genome shotgun (WGS) entry which is preliminary data.</text>
</comment>
<dbReference type="InterPro" id="IPR036005">
    <property type="entry name" value="Creatinase/aminopeptidase-like"/>
</dbReference>
<dbReference type="RefSeq" id="WP_209971652.1">
    <property type="nucleotide sequence ID" value="NZ_JAGGLB010000006.1"/>
</dbReference>
<dbReference type="InterPro" id="IPR000994">
    <property type="entry name" value="Pept_M24"/>
</dbReference>
<dbReference type="EMBL" id="JAGGLB010000006">
    <property type="protein sequence ID" value="MBP1990915.1"/>
    <property type="molecule type" value="Genomic_DNA"/>
</dbReference>
<dbReference type="CDD" id="cd01066">
    <property type="entry name" value="APP_MetAP"/>
    <property type="match status" value="1"/>
</dbReference>
<reference evidence="3 4" key="1">
    <citation type="submission" date="2021-03" db="EMBL/GenBank/DDBJ databases">
        <title>Genomic Encyclopedia of Type Strains, Phase IV (KMG-IV): sequencing the most valuable type-strain genomes for metagenomic binning, comparative biology and taxonomic classification.</title>
        <authorList>
            <person name="Goeker M."/>
        </authorList>
    </citation>
    <scope>NUCLEOTIDE SEQUENCE [LARGE SCALE GENOMIC DNA]</scope>
    <source>
        <strain evidence="3 4">DSM 26048</strain>
    </source>
</reference>
<dbReference type="PANTHER" id="PTHR46112">
    <property type="entry name" value="AMINOPEPTIDASE"/>
    <property type="match status" value="1"/>
</dbReference>
<protein>
    <submittedName>
        <fullName evidence="3">Xaa-Pro aminopeptidase</fullName>
    </submittedName>
</protein>
<dbReference type="GO" id="GO:0004177">
    <property type="term" value="F:aminopeptidase activity"/>
    <property type="evidence" value="ECO:0007669"/>
    <property type="project" value="UniProtKB-KW"/>
</dbReference>
<dbReference type="SUPFAM" id="SSF53092">
    <property type="entry name" value="Creatinase/prolidase N-terminal domain"/>
    <property type="match status" value="1"/>
</dbReference>
<evidence type="ECO:0000259" key="2">
    <source>
        <dbReference type="Pfam" id="PF01321"/>
    </source>
</evidence>
<dbReference type="Pfam" id="PF00557">
    <property type="entry name" value="Peptidase_M24"/>
    <property type="match status" value="1"/>
</dbReference>
<organism evidence="3 4">
    <name type="scientific">Paenibacillus eucommiae</name>
    <dbReference type="NCBI Taxonomy" id="1355755"/>
    <lineage>
        <taxon>Bacteria</taxon>
        <taxon>Bacillati</taxon>
        <taxon>Bacillota</taxon>
        <taxon>Bacilli</taxon>
        <taxon>Bacillales</taxon>
        <taxon>Paenibacillaceae</taxon>
        <taxon>Paenibacillus</taxon>
    </lineage>
</organism>
<keyword evidence="4" id="KW-1185">Reference proteome</keyword>
<keyword evidence="3" id="KW-0645">Protease</keyword>
<dbReference type="InterPro" id="IPR001714">
    <property type="entry name" value="Pept_M24_MAP"/>
</dbReference>
<dbReference type="Pfam" id="PF01321">
    <property type="entry name" value="Creatinase_N"/>
    <property type="match status" value="1"/>
</dbReference>
<feature type="domain" description="Peptidase M24" evidence="1">
    <location>
        <begin position="169"/>
        <end position="403"/>
    </location>
</feature>
<dbReference type="InterPro" id="IPR029149">
    <property type="entry name" value="Creatin/AminoP/Spt16_N"/>
</dbReference>
<sequence length="420" mass="46188">MNVFVQRQHQLQQVMKVKGISGFLVNHNVDLYYYSGTMQTGYMFIPAAGEAVYFVRRSITRAEEEASCIIEPIGSMKTIKDRIAARYPELFHKVPGAAVSAAEGREAQEAQEVQEVLEDQPIKLATELDVLPVQQFQRLEAVFPGVVWEDGSQLVREQRMLKSPDEVAAIRRAAAVVDAALEAAIRHVHAGMAEFELMAFIEHQLRIQGHQGLMRMRAYNSELITGMVAAGASAAVPTYFDGPAGGQGLHPSSPQSSGRALIRRGEPILVDLGCCIDGYLIDQTRTLVIGELDQELQRAYEVAEQVLRATEARLQPGTISEHLYLLALDQVHEAGLSDHFMGYGADQVKFLGHGIGLEIDELPVLAKGFKTPLAPGMVIAIEPKFTYPGRGVVGVENSYLITEDGFEKLTISREGIIYVK</sequence>
<name>A0ABS4ITL9_9BACL</name>
<evidence type="ECO:0000313" key="3">
    <source>
        <dbReference type="EMBL" id="MBP1990915.1"/>
    </source>
</evidence>
<evidence type="ECO:0000259" key="1">
    <source>
        <dbReference type="Pfam" id="PF00557"/>
    </source>
</evidence>
<gene>
    <name evidence="3" type="ORF">J2Z66_002521</name>
</gene>
<keyword evidence="3" id="KW-0378">Hydrolase</keyword>
<keyword evidence="3" id="KW-0031">Aminopeptidase</keyword>
<dbReference type="Gene3D" id="3.40.350.10">
    <property type="entry name" value="Creatinase/prolidase N-terminal domain"/>
    <property type="match status" value="1"/>
</dbReference>
<accession>A0ABS4ITL9</accession>
<dbReference type="SUPFAM" id="SSF55920">
    <property type="entry name" value="Creatinase/aminopeptidase"/>
    <property type="match status" value="1"/>
</dbReference>
<evidence type="ECO:0000313" key="4">
    <source>
        <dbReference type="Proteomes" id="UP001519287"/>
    </source>
</evidence>
<dbReference type="InterPro" id="IPR000587">
    <property type="entry name" value="Creatinase_N"/>
</dbReference>
<dbReference type="PRINTS" id="PR00599">
    <property type="entry name" value="MAPEPTIDASE"/>
</dbReference>
<proteinExistence type="predicted"/>
<dbReference type="PANTHER" id="PTHR46112:SF2">
    <property type="entry name" value="XAA-PRO AMINOPEPTIDASE P-RELATED"/>
    <property type="match status" value="1"/>
</dbReference>